<dbReference type="Pfam" id="PF05368">
    <property type="entry name" value="NmrA"/>
    <property type="match status" value="1"/>
</dbReference>
<feature type="domain" description="NmrA-like" evidence="1">
    <location>
        <begin position="11"/>
        <end position="261"/>
    </location>
</feature>
<dbReference type="Gene3D" id="3.40.50.720">
    <property type="entry name" value="NAD(P)-binding Rossmann-like Domain"/>
    <property type="match status" value="1"/>
</dbReference>
<dbReference type="PANTHER" id="PTHR47129">
    <property type="entry name" value="QUINONE OXIDOREDUCTASE 2"/>
    <property type="match status" value="1"/>
</dbReference>
<evidence type="ECO:0000313" key="3">
    <source>
        <dbReference type="Proteomes" id="UP000799538"/>
    </source>
</evidence>
<proteinExistence type="predicted"/>
<evidence type="ECO:0000313" key="2">
    <source>
        <dbReference type="EMBL" id="KAF2224247.1"/>
    </source>
</evidence>
<dbReference type="EMBL" id="ML992505">
    <property type="protein sequence ID" value="KAF2224247.1"/>
    <property type="molecule type" value="Genomic_DNA"/>
</dbReference>
<name>A0A6A6GF41_9PEZI</name>
<dbReference type="OrthoDB" id="419598at2759"/>
<keyword evidence="3" id="KW-1185">Reference proteome</keyword>
<organism evidence="2 3">
    <name type="scientific">Elsinoe ampelina</name>
    <dbReference type="NCBI Taxonomy" id="302913"/>
    <lineage>
        <taxon>Eukaryota</taxon>
        <taxon>Fungi</taxon>
        <taxon>Dikarya</taxon>
        <taxon>Ascomycota</taxon>
        <taxon>Pezizomycotina</taxon>
        <taxon>Dothideomycetes</taxon>
        <taxon>Dothideomycetidae</taxon>
        <taxon>Myriangiales</taxon>
        <taxon>Elsinoaceae</taxon>
        <taxon>Elsinoe</taxon>
    </lineage>
</organism>
<dbReference type="PANTHER" id="PTHR47129:SF1">
    <property type="entry name" value="NMRA-LIKE DOMAIN-CONTAINING PROTEIN"/>
    <property type="match status" value="1"/>
</dbReference>
<accession>A0A6A6GF41</accession>
<dbReference type="Proteomes" id="UP000799538">
    <property type="component" value="Unassembled WGS sequence"/>
</dbReference>
<dbReference type="AlphaFoldDB" id="A0A6A6GF41"/>
<sequence length="324" mass="35840">MKNTTPPPRAKTLAILGASGKLAYATLTSLLSHSLLPASSIVATTSALGASAPQTQKIAAHGVTVRHADFDEPDTIERALHDVEALFLVSSPRIHMDFHDVRKFKGREKDHIAAIEAARRAGVKHIYYSSLGFGRPSKAGVMRAHIVTEEYLEGQSEVDWTVIREGLYNESWPLYLGHWKLGEDERTTVKVAGDGKICWTSIPDLGLANALILAGKREEWKGKTVYLSNTREAKTLEEIAGLVSKGLGREVKVEIVSKEEHEEFYIKGREMDEGLIKWWSSSYDALKDGECLIKDDTFEKLLSSKGVTPKSMEETVQEMVESSS</sequence>
<dbReference type="SUPFAM" id="SSF51735">
    <property type="entry name" value="NAD(P)-binding Rossmann-fold domains"/>
    <property type="match status" value="1"/>
</dbReference>
<dbReference type="InterPro" id="IPR008030">
    <property type="entry name" value="NmrA-like"/>
</dbReference>
<dbReference type="InterPro" id="IPR036291">
    <property type="entry name" value="NAD(P)-bd_dom_sf"/>
</dbReference>
<dbReference type="InterPro" id="IPR052718">
    <property type="entry name" value="NmrA-type_oxidoreductase"/>
</dbReference>
<dbReference type="Gene3D" id="3.90.25.10">
    <property type="entry name" value="UDP-galactose 4-epimerase, domain 1"/>
    <property type="match status" value="1"/>
</dbReference>
<protein>
    <recommendedName>
        <fullName evidence="1">NmrA-like domain-containing protein</fullName>
    </recommendedName>
</protein>
<gene>
    <name evidence="2" type="ORF">BDZ85DRAFT_99223</name>
</gene>
<evidence type="ECO:0000259" key="1">
    <source>
        <dbReference type="Pfam" id="PF05368"/>
    </source>
</evidence>
<reference evidence="3" key="1">
    <citation type="journal article" date="2020" name="Stud. Mycol.">
        <title>101 Dothideomycetes genomes: A test case for predicting lifestyles and emergence of pathogens.</title>
        <authorList>
            <person name="Haridas S."/>
            <person name="Albert R."/>
            <person name="Binder M."/>
            <person name="Bloem J."/>
            <person name="LaButti K."/>
            <person name="Salamov A."/>
            <person name="Andreopoulos B."/>
            <person name="Baker S."/>
            <person name="Barry K."/>
            <person name="Bills G."/>
            <person name="Bluhm B."/>
            <person name="Cannon C."/>
            <person name="Castanera R."/>
            <person name="Culley D."/>
            <person name="Daum C."/>
            <person name="Ezra D."/>
            <person name="Gonzalez J."/>
            <person name="Henrissat B."/>
            <person name="Kuo A."/>
            <person name="Liang C."/>
            <person name="Lipzen A."/>
            <person name="Lutzoni F."/>
            <person name="Magnuson J."/>
            <person name="Mondo S."/>
            <person name="Nolan M."/>
            <person name="Ohm R."/>
            <person name="Pangilinan J."/>
            <person name="Park H.-J."/>
            <person name="Ramirez L."/>
            <person name="Alfaro M."/>
            <person name="Sun H."/>
            <person name="Tritt A."/>
            <person name="Yoshinaga Y."/>
            <person name="Zwiers L.-H."/>
            <person name="Turgeon B."/>
            <person name="Goodwin S."/>
            <person name="Spatafora J."/>
            <person name="Crous P."/>
            <person name="Grigoriev I."/>
        </authorList>
    </citation>
    <scope>NUCLEOTIDE SEQUENCE [LARGE SCALE GENOMIC DNA]</scope>
    <source>
        <strain evidence="3">CECT 20119</strain>
    </source>
</reference>